<dbReference type="InterPro" id="IPR034660">
    <property type="entry name" value="DinB/YfiT-like"/>
</dbReference>
<feature type="binding site" evidence="3">
    <location>
        <position position="146"/>
    </location>
    <ligand>
        <name>a divalent metal cation</name>
        <dbReference type="ChEBI" id="CHEBI:60240"/>
    </ligand>
</feature>
<dbReference type="EMBL" id="VITR01000001">
    <property type="protein sequence ID" value="TWB45765.1"/>
    <property type="molecule type" value="Genomic_DNA"/>
</dbReference>
<proteinExistence type="inferred from homology"/>
<keyword evidence="5" id="KW-1185">Reference proteome</keyword>
<gene>
    <name evidence="4" type="ORF">FBZ90_10198</name>
</gene>
<protein>
    <submittedName>
        <fullName evidence="4">Putative damage-inducible protein DinB</fullName>
    </submittedName>
</protein>
<evidence type="ECO:0000313" key="5">
    <source>
        <dbReference type="Proteomes" id="UP000315751"/>
    </source>
</evidence>
<accession>A0A560HH53</accession>
<comment type="similarity">
    <text evidence="1">Belongs to the DinB family.</text>
</comment>
<dbReference type="RefSeq" id="WP_145728957.1">
    <property type="nucleotide sequence ID" value="NZ_VITR01000001.1"/>
</dbReference>
<evidence type="ECO:0000313" key="4">
    <source>
        <dbReference type="EMBL" id="TWB45765.1"/>
    </source>
</evidence>
<dbReference type="PANTHER" id="PTHR37302:SF1">
    <property type="entry name" value="PROTEIN DINB"/>
    <property type="match status" value="1"/>
</dbReference>
<evidence type="ECO:0000256" key="2">
    <source>
        <dbReference type="ARBA" id="ARBA00022723"/>
    </source>
</evidence>
<dbReference type="InterPro" id="IPR007837">
    <property type="entry name" value="DinB"/>
</dbReference>
<dbReference type="AlphaFoldDB" id="A0A560HH53"/>
<comment type="caution">
    <text evidence="4">The sequence shown here is derived from an EMBL/GenBank/DDBJ whole genome shotgun (WGS) entry which is preliminary data.</text>
</comment>
<keyword evidence="2 3" id="KW-0479">Metal-binding</keyword>
<evidence type="ECO:0000256" key="3">
    <source>
        <dbReference type="PIRSR" id="PIRSR607837-1"/>
    </source>
</evidence>
<dbReference type="SUPFAM" id="SSF109854">
    <property type="entry name" value="DinB/YfiT-like putative metalloenzymes"/>
    <property type="match status" value="1"/>
</dbReference>
<evidence type="ECO:0000256" key="1">
    <source>
        <dbReference type="ARBA" id="ARBA00008635"/>
    </source>
</evidence>
<feature type="binding site" evidence="3">
    <location>
        <position position="150"/>
    </location>
    <ligand>
        <name>a divalent metal cation</name>
        <dbReference type="ChEBI" id="CHEBI:60240"/>
    </ligand>
</feature>
<dbReference type="Proteomes" id="UP000315751">
    <property type="component" value="Unassembled WGS sequence"/>
</dbReference>
<dbReference type="Gene3D" id="1.20.120.450">
    <property type="entry name" value="dinb family like domain"/>
    <property type="match status" value="1"/>
</dbReference>
<organism evidence="4 5">
    <name type="scientific">Nitrospirillum amazonense</name>
    <dbReference type="NCBI Taxonomy" id="28077"/>
    <lineage>
        <taxon>Bacteria</taxon>
        <taxon>Pseudomonadati</taxon>
        <taxon>Pseudomonadota</taxon>
        <taxon>Alphaproteobacteria</taxon>
        <taxon>Rhodospirillales</taxon>
        <taxon>Azospirillaceae</taxon>
        <taxon>Nitrospirillum</taxon>
    </lineage>
</organism>
<dbReference type="PANTHER" id="PTHR37302">
    <property type="entry name" value="SLR1116 PROTEIN"/>
    <property type="match status" value="1"/>
</dbReference>
<dbReference type="Pfam" id="PF05163">
    <property type="entry name" value="DinB"/>
    <property type="match status" value="1"/>
</dbReference>
<feature type="binding site" evidence="3">
    <location>
        <position position="50"/>
    </location>
    <ligand>
        <name>a divalent metal cation</name>
        <dbReference type="ChEBI" id="CHEBI:60240"/>
    </ligand>
</feature>
<reference evidence="4 5" key="1">
    <citation type="submission" date="2019-06" db="EMBL/GenBank/DDBJ databases">
        <title>Genomic Encyclopedia of Type Strains, Phase IV (KMG-V): Genome sequencing to study the core and pangenomes of soil and plant-associated prokaryotes.</title>
        <authorList>
            <person name="Whitman W."/>
        </authorList>
    </citation>
    <scope>NUCLEOTIDE SEQUENCE [LARGE SCALE GENOMIC DNA]</scope>
    <source>
        <strain evidence="4 5">BR 11622</strain>
    </source>
</reference>
<name>A0A560HH53_9PROT</name>
<sequence>MTEPRYIALMARYNAWMNAKVIEAAGKLPAEALTADRGAFFRSILGTLNHLMVADLLWLRRFRTHPAGYTTLDPVMDLALPSRLDEALYPDLASLAADRRVVDTAITRWAASVRACDMNHVLAYINSAGVACARRFGDLTVQFFNHQTHHRGQATTLLTQAGQDVGVTDLAALIPDEAP</sequence>
<dbReference type="GO" id="GO:0046872">
    <property type="term" value="F:metal ion binding"/>
    <property type="evidence" value="ECO:0007669"/>
    <property type="project" value="UniProtKB-KW"/>
</dbReference>
<dbReference type="OrthoDB" id="9807509at2"/>